<evidence type="ECO:0000313" key="3">
    <source>
        <dbReference type="EMBL" id="QIS20187.1"/>
    </source>
</evidence>
<proteinExistence type="predicted"/>
<keyword evidence="2" id="KW-0472">Membrane</keyword>
<accession>A0A6G9Z4B3</accession>
<protein>
    <submittedName>
        <fullName evidence="3">Uncharacterized protein</fullName>
    </submittedName>
</protein>
<dbReference type="Proteomes" id="UP000500953">
    <property type="component" value="Chromosome"/>
</dbReference>
<gene>
    <name evidence="3" type="ORF">F6W96_19700</name>
</gene>
<feature type="compositionally biased region" description="Basic residues" evidence="1">
    <location>
        <begin position="46"/>
        <end position="57"/>
    </location>
</feature>
<evidence type="ECO:0000256" key="2">
    <source>
        <dbReference type="SAM" id="Phobius"/>
    </source>
</evidence>
<evidence type="ECO:0000256" key="1">
    <source>
        <dbReference type="SAM" id="MobiDB-lite"/>
    </source>
</evidence>
<reference evidence="3 4" key="1">
    <citation type="journal article" date="2019" name="ACS Chem. Biol.">
        <title>Identification and Mobilization of a Cryptic Antibiotic Biosynthesis Gene Locus from a Human-Pathogenic Nocardia Isolate.</title>
        <authorList>
            <person name="Herisse M."/>
            <person name="Ishida K."/>
            <person name="Porter J.L."/>
            <person name="Howden B."/>
            <person name="Hertweck C."/>
            <person name="Stinear T.P."/>
            <person name="Pidot S.J."/>
        </authorList>
    </citation>
    <scope>NUCLEOTIDE SEQUENCE [LARGE SCALE GENOMIC DNA]</scope>
    <source>
        <strain evidence="3 4">AUSMDU00012715</strain>
    </source>
</reference>
<evidence type="ECO:0000313" key="4">
    <source>
        <dbReference type="Proteomes" id="UP000500953"/>
    </source>
</evidence>
<dbReference type="AlphaFoldDB" id="A0A6G9Z4B3"/>
<name>A0A6G9Z4B3_9NOCA</name>
<keyword evidence="2" id="KW-0812">Transmembrane</keyword>
<keyword evidence="2" id="KW-1133">Transmembrane helix</keyword>
<dbReference type="RefSeq" id="WP_167487544.1">
    <property type="nucleotide sequence ID" value="NZ_CP046173.1"/>
</dbReference>
<sequence length="129" mass="14121">MSLDIVLLVGCASVALVLWWLVVWLVTRHSAGTAAGRPARPALSWPRRRRGHRSGRRRVAPVVLDPVPPVSEVHLTLGWADPAQVWPALNAENALLAARMSGQISPIEYRARLADLARRCEPHSAADSE</sequence>
<feature type="transmembrane region" description="Helical" evidence="2">
    <location>
        <begin position="6"/>
        <end position="27"/>
    </location>
</feature>
<feature type="region of interest" description="Disordered" evidence="1">
    <location>
        <begin position="34"/>
        <end position="57"/>
    </location>
</feature>
<dbReference type="EMBL" id="CP046173">
    <property type="protein sequence ID" value="QIS20187.1"/>
    <property type="molecule type" value="Genomic_DNA"/>
</dbReference>
<organism evidence="3 4">
    <name type="scientific">Nocardia terpenica</name>
    <dbReference type="NCBI Taxonomy" id="455432"/>
    <lineage>
        <taxon>Bacteria</taxon>
        <taxon>Bacillati</taxon>
        <taxon>Actinomycetota</taxon>
        <taxon>Actinomycetes</taxon>
        <taxon>Mycobacteriales</taxon>
        <taxon>Nocardiaceae</taxon>
        <taxon>Nocardia</taxon>
    </lineage>
</organism>